<comment type="caution">
    <text evidence="1">The sequence shown here is derived from an EMBL/GenBank/DDBJ whole genome shotgun (WGS) entry which is preliminary data.</text>
</comment>
<evidence type="ECO:0000313" key="2">
    <source>
        <dbReference type="Proteomes" id="UP000248079"/>
    </source>
</evidence>
<accession>A0A2V4A2L9</accession>
<organism evidence="1 2">
    <name type="scientific">Marinifilum breve</name>
    <dbReference type="NCBI Taxonomy" id="2184082"/>
    <lineage>
        <taxon>Bacteria</taxon>
        <taxon>Pseudomonadati</taxon>
        <taxon>Bacteroidota</taxon>
        <taxon>Bacteroidia</taxon>
        <taxon>Marinilabiliales</taxon>
        <taxon>Marinifilaceae</taxon>
    </lineage>
</organism>
<sequence length="510" mass="56318">MVAAILVASCSSDDDPVIPKLSITAEVAEISETATSALIVKVNADAPTEVAYSVGVKLTGSAVEGVNFQEIARTVTIGANKTSANIFVTPINVTAIEANKNLIIELQPGTAYDLDTPSDVNITIVDNANPPSDAPEVSFSTSNIITNPYMEEVKTITVGLSKTFATDLVIPLTIDGDLVEDTDFEIAGLINNEITIPAGTYGADFTVTMKYTGNVGMDKTATFGFAIPSVTDYAVKATENSVSLNAVDPQVDFSAWFNTTNKYNYYFAGGSANPDPRNSNIEGYRVRSYYFNTTDNDYASMSSSNYFAKNENDENQWKEVINTYKKEIGYSRVNIAEQERYEIQNGGDLFALRKFFPRLAKYGQQLITTEKGWVRFVTVDADATQGTAIIPEQTITLYNLQDGLEMTSWTESIEKDVEGVTEKYSFWYEDSRNTQGDLSQSAYVTPAEVQIHKSVGTYNLTTGEVFVDLKFTCTDPSFTKDDTNEKYILKQEGDTYTIQLRFNYYKEHTN</sequence>
<dbReference type="Proteomes" id="UP000248079">
    <property type="component" value="Unassembled WGS sequence"/>
</dbReference>
<protein>
    <recommendedName>
        <fullName evidence="3">Calx-beta domain-containing protein</fullName>
    </recommendedName>
</protein>
<dbReference type="EMBL" id="QFLI01000001">
    <property type="protein sequence ID" value="PXY02778.1"/>
    <property type="molecule type" value="Genomic_DNA"/>
</dbReference>
<proteinExistence type="predicted"/>
<dbReference type="Gene3D" id="2.60.40.2030">
    <property type="match status" value="1"/>
</dbReference>
<dbReference type="InterPro" id="IPR038081">
    <property type="entry name" value="CalX-like_sf"/>
</dbReference>
<reference evidence="1 2" key="1">
    <citation type="submission" date="2018-05" db="EMBL/GenBank/DDBJ databases">
        <title>Marinifilum breve JC075T sp. nov., a marine bacterium isolated from Yongle Blue Hole in the South China Sea.</title>
        <authorList>
            <person name="Fu T."/>
        </authorList>
    </citation>
    <scope>NUCLEOTIDE SEQUENCE [LARGE SCALE GENOMIC DNA]</scope>
    <source>
        <strain evidence="1 2">JC075</strain>
    </source>
</reference>
<evidence type="ECO:0008006" key="3">
    <source>
        <dbReference type="Google" id="ProtNLM"/>
    </source>
</evidence>
<gene>
    <name evidence="1" type="ORF">DF185_01410</name>
</gene>
<keyword evidence="2" id="KW-1185">Reference proteome</keyword>
<dbReference type="AlphaFoldDB" id="A0A2V4A2L9"/>
<name>A0A2V4A2L9_9BACT</name>
<dbReference type="SUPFAM" id="SSF141072">
    <property type="entry name" value="CalX-like"/>
    <property type="match status" value="1"/>
</dbReference>
<evidence type="ECO:0000313" key="1">
    <source>
        <dbReference type="EMBL" id="PXY02778.1"/>
    </source>
</evidence>